<proteinExistence type="predicted"/>
<dbReference type="PANTHER" id="PTHR36837">
    <property type="entry name" value="POLY(3-HYDROXYALKANOATE) POLYMERASE SUBUNIT PHAC"/>
    <property type="match status" value="1"/>
</dbReference>
<evidence type="ECO:0000313" key="2">
    <source>
        <dbReference type="EMBL" id="BCA94521.1"/>
    </source>
</evidence>
<gene>
    <name evidence="2" type="ORF">TUM19329_08820</name>
</gene>
<keyword evidence="3" id="KW-1185">Reference proteome</keyword>
<protein>
    <recommendedName>
        <fullName evidence="4">Poly-beta-hydroxybutyrate polymerase</fullName>
    </recommendedName>
</protein>
<dbReference type="Proteomes" id="UP000502894">
    <property type="component" value="Chromosome"/>
</dbReference>
<evidence type="ECO:0008006" key="4">
    <source>
        <dbReference type="Google" id="ProtNLM"/>
    </source>
</evidence>
<dbReference type="InterPro" id="IPR051321">
    <property type="entry name" value="PHA/PHB_synthase"/>
</dbReference>
<accession>A0A6F8T230</accession>
<dbReference type="InterPro" id="IPR029058">
    <property type="entry name" value="AB_hydrolase_fold"/>
</dbReference>
<dbReference type="SUPFAM" id="SSF53474">
    <property type="entry name" value="alpha/beta-Hydrolases"/>
    <property type="match status" value="1"/>
</dbReference>
<name>A0A6F8T230_9GAMM</name>
<feature type="region of interest" description="Disordered" evidence="1">
    <location>
        <begin position="123"/>
        <end position="144"/>
    </location>
</feature>
<sequence length="144" mass="16502">MVSILHHCLIFGVHYRHHIVAENIQTPAFVVSTEKDHVAPWKSVYKTHLLINKDLTFVLTNGGHNAGIISEPGHAGRSYYIRERKKDSPYIDPNTWLNEAQSKTGSWWTAWHEWLVKHSTPTRVNPPHLNKKLPPAPGTYVLQK</sequence>
<dbReference type="AlphaFoldDB" id="A0A6F8T230"/>
<evidence type="ECO:0000256" key="1">
    <source>
        <dbReference type="SAM" id="MobiDB-lite"/>
    </source>
</evidence>
<evidence type="ECO:0000313" key="3">
    <source>
        <dbReference type="Proteomes" id="UP000502894"/>
    </source>
</evidence>
<dbReference type="KEGG" id="lant:TUM19329_08820"/>
<reference evidence="2" key="1">
    <citation type="journal article" date="2020" name="Microbiol. Resour. Announc.">
        <title>Complete Genome Sequence of Novel Psychrotolerant Legionella Strain TUM19329, Isolated from Antarctic Lake Sediment.</title>
        <authorList>
            <person name="Shimada S."/>
            <person name="Nakai R."/>
            <person name="Aoki K."/>
            <person name="Shimoeda N."/>
            <person name="Ohno G."/>
            <person name="Miyazaki Y."/>
            <person name="Kudoh S."/>
            <person name="Imura S."/>
            <person name="Watanabe K."/>
            <person name="Ishii Y."/>
            <person name="Tateda K."/>
        </authorList>
    </citation>
    <scope>NUCLEOTIDE SEQUENCE [LARGE SCALE GENOMIC DNA]</scope>
    <source>
        <strain evidence="2">TUM19329</strain>
    </source>
</reference>
<dbReference type="EMBL" id="AP022839">
    <property type="protein sequence ID" value="BCA94521.1"/>
    <property type="molecule type" value="Genomic_DNA"/>
</dbReference>
<organism evidence="2 3">
    <name type="scientific">Legionella antarctica</name>
    <dbReference type="NCBI Taxonomy" id="2708020"/>
    <lineage>
        <taxon>Bacteria</taxon>
        <taxon>Pseudomonadati</taxon>
        <taxon>Pseudomonadota</taxon>
        <taxon>Gammaproteobacteria</taxon>
        <taxon>Legionellales</taxon>
        <taxon>Legionellaceae</taxon>
        <taxon>Legionella</taxon>
    </lineage>
</organism>
<dbReference type="PANTHER" id="PTHR36837:SF5">
    <property type="entry name" value="POLY-3-HYDROXYBUTYRATE SYNTHASE"/>
    <property type="match status" value="1"/>
</dbReference>